<reference evidence="2" key="2">
    <citation type="journal article" date="2021" name="PeerJ">
        <title>Extensive microbial diversity within the chicken gut microbiome revealed by metagenomics and culture.</title>
        <authorList>
            <person name="Gilroy R."/>
            <person name="Ravi A."/>
            <person name="Getino M."/>
            <person name="Pursley I."/>
            <person name="Horton D.L."/>
            <person name="Alikhan N.F."/>
            <person name="Baker D."/>
            <person name="Gharbi K."/>
            <person name="Hall N."/>
            <person name="Watson M."/>
            <person name="Adriaenssens E.M."/>
            <person name="Foster-Nyarko E."/>
            <person name="Jarju S."/>
            <person name="Secka A."/>
            <person name="Antonio M."/>
            <person name="Oren A."/>
            <person name="Chaudhuri R.R."/>
            <person name="La Ragione R."/>
            <person name="Hildebrand F."/>
            <person name="Pallen M.J."/>
        </authorList>
    </citation>
    <scope>NUCLEOTIDE SEQUENCE</scope>
    <source>
        <strain evidence="2">ChiHjej12B11-29160</strain>
    </source>
</reference>
<dbReference type="SMART" id="SM00481">
    <property type="entry name" value="POLIIIAc"/>
    <property type="match status" value="1"/>
</dbReference>
<dbReference type="Proteomes" id="UP000824078">
    <property type="component" value="Unassembled WGS sequence"/>
</dbReference>
<dbReference type="GO" id="GO:0008270">
    <property type="term" value="F:zinc ion binding"/>
    <property type="evidence" value="ECO:0007669"/>
    <property type="project" value="TreeGrafter"/>
</dbReference>
<dbReference type="CDD" id="cd07437">
    <property type="entry name" value="PHP_HisPPase_Ycdx_like"/>
    <property type="match status" value="1"/>
</dbReference>
<dbReference type="AlphaFoldDB" id="A0A9D1L557"/>
<reference evidence="2" key="1">
    <citation type="submission" date="2020-10" db="EMBL/GenBank/DDBJ databases">
        <authorList>
            <person name="Gilroy R."/>
        </authorList>
    </citation>
    <scope>NUCLEOTIDE SEQUENCE</scope>
    <source>
        <strain evidence="2">ChiHjej12B11-29160</strain>
    </source>
</reference>
<dbReference type="InterPro" id="IPR016195">
    <property type="entry name" value="Pol/histidinol_Pase-like"/>
</dbReference>
<dbReference type="PANTHER" id="PTHR36928:SF1">
    <property type="entry name" value="PHOSPHATASE YCDX-RELATED"/>
    <property type="match status" value="1"/>
</dbReference>
<gene>
    <name evidence="2" type="ORF">IAD17_01985</name>
</gene>
<proteinExistence type="predicted"/>
<dbReference type="InterPro" id="IPR050243">
    <property type="entry name" value="PHP_phosphatase"/>
</dbReference>
<evidence type="ECO:0000259" key="1">
    <source>
        <dbReference type="SMART" id="SM00481"/>
    </source>
</evidence>
<dbReference type="GO" id="GO:0042578">
    <property type="term" value="F:phosphoric ester hydrolase activity"/>
    <property type="evidence" value="ECO:0007669"/>
    <property type="project" value="TreeGrafter"/>
</dbReference>
<dbReference type="SUPFAM" id="SSF89550">
    <property type="entry name" value="PHP domain-like"/>
    <property type="match status" value="1"/>
</dbReference>
<organism evidence="2 3">
    <name type="scientific">Candidatus Coprovicinus avistercoris</name>
    <dbReference type="NCBI Taxonomy" id="2840754"/>
    <lineage>
        <taxon>Bacteria</taxon>
        <taxon>Bacillati</taxon>
        <taxon>Actinomycetota</taxon>
        <taxon>Coriobacteriia</taxon>
        <taxon>Coriobacteriales</taxon>
        <taxon>Coriobacteriaceae</taxon>
        <taxon>Coriobacteriaceae incertae sedis</taxon>
        <taxon>Candidatus Coprovicinus</taxon>
    </lineage>
</organism>
<evidence type="ECO:0000313" key="3">
    <source>
        <dbReference type="Proteomes" id="UP000824078"/>
    </source>
</evidence>
<feature type="domain" description="Polymerase/histidinol phosphatase N-terminal" evidence="1">
    <location>
        <begin position="8"/>
        <end position="86"/>
    </location>
</feature>
<dbReference type="GO" id="GO:0005829">
    <property type="term" value="C:cytosol"/>
    <property type="evidence" value="ECO:0007669"/>
    <property type="project" value="TreeGrafter"/>
</dbReference>
<comment type="caution">
    <text evidence="2">The sequence shown here is derived from an EMBL/GenBank/DDBJ whole genome shotgun (WGS) entry which is preliminary data.</text>
</comment>
<dbReference type="InterPro" id="IPR004013">
    <property type="entry name" value="PHP_dom"/>
</dbReference>
<name>A0A9D1L557_9ACTN</name>
<sequence length="270" mass="30485">MVVLKSLCDVHTHTLYSRHAYSTIEENVRSAAEKGLELFGSTDHFSSMLFPTFDVRNYQFYFNYKSWPRVWHGVRLLHGCEADIVDCDGHFFGYDVAYARGMTQERLSRARYLNDAVFSECDYVIASIHNREFAEGQTLARTTQAYLGALENDRVLILGHVGRAGVPFDLDEVLTAAKERHKLIEINEHSLGDMPERSKRCREIAERCAELGVKITISSDAHIAPAIGEFKNAYALLEEIHFPEELVATRSAEAFLEAMSEAGLAIPDFS</sequence>
<dbReference type="InterPro" id="IPR003141">
    <property type="entry name" value="Pol/His_phosphatase_N"/>
</dbReference>
<accession>A0A9D1L557</accession>
<dbReference type="PANTHER" id="PTHR36928">
    <property type="entry name" value="PHOSPHATASE YCDX-RELATED"/>
    <property type="match status" value="1"/>
</dbReference>
<dbReference type="EMBL" id="DVMQ01000006">
    <property type="protein sequence ID" value="HIU23678.1"/>
    <property type="molecule type" value="Genomic_DNA"/>
</dbReference>
<protein>
    <submittedName>
        <fullName evidence="2">Phosphatase</fullName>
    </submittedName>
</protein>
<dbReference type="Pfam" id="PF02811">
    <property type="entry name" value="PHP"/>
    <property type="match status" value="1"/>
</dbReference>
<dbReference type="Gene3D" id="3.20.20.140">
    <property type="entry name" value="Metal-dependent hydrolases"/>
    <property type="match status" value="1"/>
</dbReference>
<evidence type="ECO:0000313" key="2">
    <source>
        <dbReference type="EMBL" id="HIU23678.1"/>
    </source>
</evidence>